<protein>
    <submittedName>
        <fullName evidence="3">CHAT domain-containing protein</fullName>
    </submittedName>
</protein>
<feature type="region of interest" description="Disordered" evidence="1">
    <location>
        <begin position="1"/>
        <end position="21"/>
    </location>
</feature>
<reference evidence="3" key="1">
    <citation type="submission" date="2021-01" db="EMBL/GenBank/DDBJ databases">
        <title>Whole genome shotgun sequence of Planobispora rosea NBRC 15558.</title>
        <authorList>
            <person name="Komaki H."/>
            <person name="Tamura T."/>
        </authorList>
    </citation>
    <scope>NUCLEOTIDE SEQUENCE</scope>
    <source>
        <strain evidence="3">NBRC 15558</strain>
    </source>
</reference>
<sequence length="903" mass="91976">MTAAPHDLAGPTADPPDRTAGLLSPVRTAERAVRLAAGDPAASRDLARSVLAALGPAAPGPLEPAVLDALEPAGGSGTCLGTARAGSGSEAEAKAGTEAEAGAEAASVAYRALALAARELGDLPLAEEHLDRAVGIALAAGLPHRAAQARLSLVAVRAELGRPLQALTVAAEAEPYLAPDEVARLGVNRAAALIRLGRHEEAIRHCDGAEGLLDDDPGFLAGAMLNRGLARIYLERFAAAEADLARSAELARAAGLEHVLALAEGNLPFLAARRGDLPAAFTAYLRAERSLFGCPERLATVRCDLAGALIDAHLPGEARVLLDLAVPELAAAGAETALTEARLMLARAQLRAGDAGCALDSARSARAELTRQGRTAEVPLATEIILRARLHLDPPGAPSPDRSHPAREPAGDPPAGAISDGAISDGARLLAEMVACAADLDGAGHPSGPLRLTAAELALRLGDGRTADEQFGRIASAGRGAVARHAVALRRATAGDRRGALAAIRAALAEVGADAARLRDPMVRAHAVRAGEPLAALGLSLALETGRGETVLAWAERWRAVVRGGGRPSAPDLGELRAALGDTALVEFVRDGDGLIAVAVTSDRITLRRLGSCAAVAEATVRLRYGLRRAHLRDGPAPGAAGEAASVERLVLGPFLDGLGERPLVIVPAGVLHTLPWPLLPANADRPVTVAASAAAWLAARRAHAVPGAGTVVVAGPGVRCAEAEADMVAAHRPGTERIAATRPAVTAALERAAVAHLAAHGTFCAHSPLLSGIDLDDGRLMAYDLLRLRLPPALVVLSACETGMARAPADGAPLGLAGTFLDRGARCVVAGLVPVRDEETLTLMTAFHGLLAAGHPPARALALAGRSTGLGGVAGFVCFGYGDQPVATGREGSATQLDQDPT</sequence>
<accession>A0A8J3S2R2</accession>
<feature type="region of interest" description="Disordered" evidence="1">
    <location>
        <begin position="391"/>
        <end position="419"/>
    </location>
</feature>
<evidence type="ECO:0000313" key="3">
    <source>
        <dbReference type="EMBL" id="GIH85105.1"/>
    </source>
</evidence>
<dbReference type="RefSeq" id="WP_189242234.1">
    <property type="nucleotide sequence ID" value="NZ_BMQP01000011.1"/>
</dbReference>
<gene>
    <name evidence="3" type="ORF">Pro02_35130</name>
</gene>
<feature type="compositionally biased region" description="Basic and acidic residues" evidence="1">
    <location>
        <begin position="401"/>
        <end position="410"/>
    </location>
</feature>
<keyword evidence="4" id="KW-1185">Reference proteome</keyword>
<dbReference type="InterPro" id="IPR024983">
    <property type="entry name" value="CHAT_dom"/>
</dbReference>
<dbReference type="SUPFAM" id="SSF48452">
    <property type="entry name" value="TPR-like"/>
    <property type="match status" value="1"/>
</dbReference>
<dbReference type="Gene3D" id="1.25.40.10">
    <property type="entry name" value="Tetratricopeptide repeat domain"/>
    <property type="match status" value="1"/>
</dbReference>
<dbReference type="Pfam" id="PF12770">
    <property type="entry name" value="CHAT"/>
    <property type="match status" value="1"/>
</dbReference>
<evidence type="ECO:0000256" key="1">
    <source>
        <dbReference type="SAM" id="MobiDB-lite"/>
    </source>
</evidence>
<evidence type="ECO:0000313" key="4">
    <source>
        <dbReference type="Proteomes" id="UP000655044"/>
    </source>
</evidence>
<name>A0A8J3S2R2_PLARO</name>
<dbReference type="AlphaFoldDB" id="A0A8J3S2R2"/>
<dbReference type="InterPro" id="IPR011990">
    <property type="entry name" value="TPR-like_helical_dom_sf"/>
</dbReference>
<evidence type="ECO:0000259" key="2">
    <source>
        <dbReference type="Pfam" id="PF12770"/>
    </source>
</evidence>
<comment type="caution">
    <text evidence="3">The sequence shown here is derived from an EMBL/GenBank/DDBJ whole genome shotgun (WGS) entry which is preliminary data.</text>
</comment>
<dbReference type="Proteomes" id="UP000655044">
    <property type="component" value="Unassembled WGS sequence"/>
</dbReference>
<feature type="domain" description="CHAT" evidence="2">
    <location>
        <begin position="657"/>
        <end position="865"/>
    </location>
</feature>
<proteinExistence type="predicted"/>
<dbReference type="EMBL" id="BOOI01000031">
    <property type="protein sequence ID" value="GIH85105.1"/>
    <property type="molecule type" value="Genomic_DNA"/>
</dbReference>
<organism evidence="3 4">
    <name type="scientific">Planobispora rosea</name>
    <dbReference type="NCBI Taxonomy" id="35762"/>
    <lineage>
        <taxon>Bacteria</taxon>
        <taxon>Bacillati</taxon>
        <taxon>Actinomycetota</taxon>
        <taxon>Actinomycetes</taxon>
        <taxon>Streptosporangiales</taxon>
        <taxon>Streptosporangiaceae</taxon>
        <taxon>Planobispora</taxon>
    </lineage>
</organism>